<organism evidence="2 3">
    <name type="scientific">Parelaphostrongylus tenuis</name>
    <name type="common">Meningeal worm</name>
    <dbReference type="NCBI Taxonomy" id="148309"/>
    <lineage>
        <taxon>Eukaryota</taxon>
        <taxon>Metazoa</taxon>
        <taxon>Ecdysozoa</taxon>
        <taxon>Nematoda</taxon>
        <taxon>Chromadorea</taxon>
        <taxon>Rhabditida</taxon>
        <taxon>Rhabditina</taxon>
        <taxon>Rhabditomorpha</taxon>
        <taxon>Strongyloidea</taxon>
        <taxon>Metastrongylidae</taxon>
        <taxon>Parelaphostrongylus</taxon>
    </lineage>
</organism>
<gene>
    <name evidence="2" type="ORF">KIN20_010545</name>
</gene>
<feature type="region of interest" description="Disordered" evidence="1">
    <location>
        <begin position="405"/>
        <end position="453"/>
    </location>
</feature>
<evidence type="ECO:0000256" key="1">
    <source>
        <dbReference type="SAM" id="MobiDB-lite"/>
    </source>
</evidence>
<proteinExistence type="predicted"/>
<dbReference type="EMBL" id="JAHQIW010001846">
    <property type="protein sequence ID" value="KAJ1353801.1"/>
    <property type="molecule type" value="Genomic_DNA"/>
</dbReference>
<protein>
    <recommendedName>
        <fullName evidence="4">UPAR/Ly6 domain-containing protein</fullName>
    </recommendedName>
</protein>
<dbReference type="PANTHER" id="PTHR34721:SF12">
    <property type="entry name" value="PROTEIN QUIVER"/>
    <property type="match status" value="1"/>
</dbReference>
<dbReference type="PANTHER" id="PTHR34721">
    <property type="entry name" value="PROTEIN CBG09734"/>
    <property type="match status" value="1"/>
</dbReference>
<evidence type="ECO:0000313" key="2">
    <source>
        <dbReference type="EMBL" id="KAJ1353801.1"/>
    </source>
</evidence>
<keyword evidence="3" id="KW-1185">Reference proteome</keyword>
<dbReference type="CDD" id="cd00117">
    <property type="entry name" value="TFP"/>
    <property type="match status" value="2"/>
</dbReference>
<reference evidence="2" key="1">
    <citation type="submission" date="2021-06" db="EMBL/GenBank/DDBJ databases">
        <title>Parelaphostrongylus tenuis whole genome reference sequence.</title>
        <authorList>
            <person name="Garwood T.J."/>
            <person name="Larsen P.A."/>
            <person name="Fountain-Jones N.M."/>
            <person name="Garbe J.R."/>
            <person name="Macchietto M.G."/>
            <person name="Kania S.A."/>
            <person name="Gerhold R.W."/>
            <person name="Richards J.E."/>
            <person name="Wolf T.M."/>
        </authorList>
    </citation>
    <scope>NUCLEOTIDE SEQUENCE</scope>
    <source>
        <strain evidence="2">MNPRO001-30</strain>
        <tissue evidence="2">Meninges</tissue>
    </source>
</reference>
<accession>A0AAD5QP74</accession>
<evidence type="ECO:0000313" key="3">
    <source>
        <dbReference type="Proteomes" id="UP001196413"/>
    </source>
</evidence>
<dbReference type="Proteomes" id="UP001196413">
    <property type="component" value="Unassembled WGS sequence"/>
</dbReference>
<feature type="region of interest" description="Disordered" evidence="1">
    <location>
        <begin position="238"/>
        <end position="265"/>
    </location>
</feature>
<comment type="caution">
    <text evidence="2">The sequence shown here is derived from an EMBL/GenBank/DDBJ whole genome shotgun (WGS) entry which is preliminary data.</text>
</comment>
<feature type="region of interest" description="Disordered" evidence="1">
    <location>
        <begin position="617"/>
        <end position="651"/>
    </location>
</feature>
<dbReference type="AlphaFoldDB" id="A0AAD5QP74"/>
<evidence type="ECO:0008006" key="4">
    <source>
        <dbReference type="Google" id="ProtNLM"/>
    </source>
</evidence>
<name>A0AAD5QP74_PARTN</name>
<sequence>METECAEITWTAIASLTLRKHPYIMRQITRDNKAFRPSFHQTAVHLQLLVSVWSLSCYICGDNNLDEFGECSTQFQYDCQSYASRFPRDETIFCRTTRSKAPNNTYTVMKECISEQDHHRTFPSKGYTIEEECDLVDVRGEEIAYCICRNHNLCNKDSIADQFIAFEEKNPELFGDIDLEHSETEHSGVNVPVSMTQSSSKVDFSVPAIPPPPIVPINDPRVNVPGIESEIRRAQLPTREKTVYLSGSADDPSDQRREASSRGQGNFIASTVINRHVMAVPASVSAGRSPAESTELRCLQCGESDLHSESSDCNRQVVVDCKESDAVCFTRQILLGRDQAAVEKMCVSIQVLKAEIQRLRRIRAEKPAREGYATVHAAPMNDNQELGLIPNVFIFQIAKNSKTEEFTPSVKIGPPASLPPPGALEQPVKSPSAAGELPVQRHRGTSPSEFTKHQSDMTATLETLMRGEEPPPFVQPIIPAVPGSKSAAEWNGENQRSSPAASIRDAIVPVHAQKSLLRCSVCVEPGMLDPTADCPSSVPAHCSVHDTFCLTRQTQNEDGTFTMEKRCMSEAQVVSFIEMPEVRSGCATAKGGLINYCLCQGDLCNHDALLAQAQISGVRSPESQPKPAPPTFQERPQKNESPRPPSTDVPLIFIDGDESAHIETSPAPELRLLENEQELMMRRKAWAEADLTASSLRHLPTFLTMVLGLLLL</sequence>